<protein>
    <submittedName>
        <fullName evidence="5">Tyrosinase</fullName>
    </submittedName>
</protein>
<dbReference type="InterPro" id="IPR008922">
    <property type="entry name" value="Di-copper_centre_dom_sf"/>
</dbReference>
<evidence type="ECO:0000256" key="2">
    <source>
        <dbReference type="SAM" id="SignalP"/>
    </source>
</evidence>
<dbReference type="OMA" id="YPNSAND"/>
<accession>G3JUG5</accession>
<evidence type="ECO:0000259" key="3">
    <source>
        <dbReference type="PROSITE" id="PS00497"/>
    </source>
</evidence>
<dbReference type="SUPFAM" id="SSF48056">
    <property type="entry name" value="Di-copper centre-containing domain"/>
    <property type="match status" value="1"/>
</dbReference>
<sequence length="572" mass="64311">MLGNRLLLSATAALTWLSQVQADHHLILGAAVPDGSSGVPLRLNVNDLQAAAGPQWDLYIQAIRAMQDMKIEDKLSYFQTAGIHGKPFIQWDAPANRRRSNEWLGYCPHGEPIFLSWHRPYVMLFEEQLVRHATAIAQRYPESVRREYVAAAKSLRAPYWDWAADNAVPPASVPDTLTINIASDNGVKSANVPNPLQTYYMPRDALNGRYGPFDRERRPQTLRCPGQYPGRANYNIRRRNLKANLYAAFIYAKNFNDFAATANNGVGLEQIHNWIHYDASCGQQFWQSDLSAFDPLFMLHHANVDRLWAYWQYIRPDHASFTGRYYGASRYASRQGATITPESQLQPFFRTQGQMHTSNTVASINGMGYSYEGLHYWNMSSTDLRRAATALINKKYGSNSSLTTNDDKKKPSETVLESRYFVRFEIDRAHVERPCTVSVFFGGVKAGDVAVMAQPATGIMKGGFLIDDFVHKAAVRVSKLAWTCGGNVTVACLKKWIGMRIEITRPNGTRIPCASIPSLKCCIEQVRFIPPKSIEEFPTVGFSRGVLDDGFDGLDMVGWKLFYCIATCTLVM</sequence>
<dbReference type="PANTHER" id="PTHR11474:SF131">
    <property type="entry name" value="TYROSINASE COPPER-BINDING DOMAIN-CONTAINING PROTEIN"/>
    <property type="match status" value="1"/>
</dbReference>
<organism evidence="5 6">
    <name type="scientific">Cordyceps militaris (strain CM01)</name>
    <name type="common">Caterpillar fungus</name>
    <dbReference type="NCBI Taxonomy" id="983644"/>
    <lineage>
        <taxon>Eukaryota</taxon>
        <taxon>Fungi</taxon>
        <taxon>Dikarya</taxon>
        <taxon>Ascomycota</taxon>
        <taxon>Pezizomycotina</taxon>
        <taxon>Sordariomycetes</taxon>
        <taxon>Hypocreomycetidae</taxon>
        <taxon>Hypocreales</taxon>
        <taxon>Cordycipitaceae</taxon>
        <taxon>Cordyceps</taxon>
    </lineage>
</organism>
<name>G3JUG5_CORMM</name>
<dbReference type="PROSITE" id="PS00498">
    <property type="entry name" value="TYROSINASE_2"/>
    <property type="match status" value="1"/>
</dbReference>
<dbReference type="InParanoid" id="G3JUG5"/>
<feature type="domain" description="Tyrosinase copper-binding" evidence="3">
    <location>
        <begin position="109"/>
        <end position="126"/>
    </location>
</feature>
<dbReference type="AlphaFoldDB" id="G3JUG5"/>
<gene>
    <name evidence="5" type="ORF">CCM_09562</name>
</gene>
<dbReference type="RefSeq" id="XP_006674758.1">
    <property type="nucleotide sequence ID" value="XM_006674695.1"/>
</dbReference>
<proteinExistence type="predicted"/>
<keyword evidence="6" id="KW-1185">Reference proteome</keyword>
<dbReference type="GO" id="GO:0046872">
    <property type="term" value="F:metal ion binding"/>
    <property type="evidence" value="ECO:0007669"/>
    <property type="project" value="UniProtKB-KW"/>
</dbReference>
<dbReference type="Pfam" id="PF00264">
    <property type="entry name" value="Tyrosinase"/>
    <property type="match status" value="1"/>
</dbReference>
<dbReference type="STRING" id="983644.G3JUG5"/>
<dbReference type="KEGG" id="cmt:CCM_09562"/>
<feature type="domain" description="Tyrosinase copper-binding" evidence="4">
    <location>
        <begin position="294"/>
        <end position="305"/>
    </location>
</feature>
<dbReference type="HOGENOM" id="CLU_013691_2_0_1"/>
<dbReference type="GO" id="GO:0016491">
    <property type="term" value="F:oxidoreductase activity"/>
    <property type="evidence" value="ECO:0007669"/>
    <property type="project" value="InterPro"/>
</dbReference>
<dbReference type="VEuPathDB" id="FungiDB:CCM_09562"/>
<dbReference type="Proteomes" id="UP000001610">
    <property type="component" value="Unassembled WGS sequence"/>
</dbReference>
<dbReference type="GeneID" id="18171564"/>
<dbReference type="EMBL" id="JH126407">
    <property type="protein sequence ID" value="EGX87939.1"/>
    <property type="molecule type" value="Genomic_DNA"/>
</dbReference>
<evidence type="ECO:0000313" key="5">
    <source>
        <dbReference type="EMBL" id="EGX87939.1"/>
    </source>
</evidence>
<keyword evidence="1" id="KW-0479">Metal-binding</keyword>
<dbReference type="OrthoDB" id="6132182at2759"/>
<evidence type="ECO:0000313" key="6">
    <source>
        <dbReference type="Proteomes" id="UP000001610"/>
    </source>
</evidence>
<dbReference type="eggNOG" id="ENOG502R1BY">
    <property type="taxonomic scope" value="Eukaryota"/>
</dbReference>
<evidence type="ECO:0000256" key="1">
    <source>
        <dbReference type="ARBA" id="ARBA00022723"/>
    </source>
</evidence>
<dbReference type="PANTHER" id="PTHR11474">
    <property type="entry name" value="TYROSINASE FAMILY MEMBER"/>
    <property type="match status" value="1"/>
</dbReference>
<dbReference type="InterPro" id="IPR050316">
    <property type="entry name" value="Tyrosinase/Hemocyanin"/>
</dbReference>
<dbReference type="PROSITE" id="PS00497">
    <property type="entry name" value="TYROSINASE_1"/>
    <property type="match status" value="1"/>
</dbReference>
<dbReference type="PRINTS" id="PR00092">
    <property type="entry name" value="TYROSINASE"/>
</dbReference>
<feature type="signal peptide" evidence="2">
    <location>
        <begin position="1"/>
        <end position="22"/>
    </location>
</feature>
<dbReference type="Gene3D" id="1.10.1280.10">
    <property type="entry name" value="Di-copper center containing domain from catechol oxidase"/>
    <property type="match status" value="1"/>
</dbReference>
<keyword evidence="2" id="KW-0732">Signal</keyword>
<dbReference type="InterPro" id="IPR002227">
    <property type="entry name" value="Tyrosinase_Cu-bd"/>
</dbReference>
<feature type="chain" id="PRO_5003446526" evidence="2">
    <location>
        <begin position="23"/>
        <end position="572"/>
    </location>
</feature>
<evidence type="ECO:0000259" key="4">
    <source>
        <dbReference type="PROSITE" id="PS00498"/>
    </source>
</evidence>
<reference evidence="5 6" key="1">
    <citation type="journal article" date="2011" name="Genome Biol.">
        <title>Genome sequence of the insect pathogenic fungus Cordyceps militaris, a valued traditional Chinese medicine.</title>
        <authorList>
            <person name="Zheng P."/>
            <person name="Xia Y."/>
            <person name="Xiao G."/>
            <person name="Xiong C."/>
            <person name="Hu X."/>
            <person name="Zhang S."/>
            <person name="Zheng H."/>
            <person name="Huang Y."/>
            <person name="Zhou Y."/>
            <person name="Wang S."/>
            <person name="Zhao G.P."/>
            <person name="Liu X."/>
            <person name="St Leger R.J."/>
            <person name="Wang C."/>
        </authorList>
    </citation>
    <scope>NUCLEOTIDE SEQUENCE [LARGE SCALE GENOMIC DNA]</scope>
    <source>
        <strain evidence="5 6">CM01</strain>
    </source>
</reference>